<dbReference type="Pfam" id="PF03551">
    <property type="entry name" value="PadR"/>
    <property type="match status" value="1"/>
</dbReference>
<dbReference type="InterPro" id="IPR052509">
    <property type="entry name" value="Metal_resp_DNA-bind_regulator"/>
</dbReference>
<dbReference type="AlphaFoldDB" id="A0A7W7GVV4"/>
<dbReference type="InterPro" id="IPR005149">
    <property type="entry name" value="Tscrpt_reg_PadR_N"/>
</dbReference>
<accession>A0A7W7GVV4</accession>
<keyword evidence="2" id="KW-0238">DNA-binding</keyword>
<dbReference type="InterPro" id="IPR036388">
    <property type="entry name" value="WH-like_DNA-bd_sf"/>
</dbReference>
<dbReference type="InterPro" id="IPR036390">
    <property type="entry name" value="WH_DNA-bd_sf"/>
</dbReference>
<gene>
    <name evidence="2" type="ORF">BJY16_002747</name>
</gene>
<comment type="caution">
    <text evidence="2">The sequence shown here is derived from an EMBL/GenBank/DDBJ whole genome shotgun (WGS) entry which is preliminary data.</text>
</comment>
<dbReference type="RefSeq" id="WP_185039851.1">
    <property type="nucleotide sequence ID" value="NZ_BAABFG010000005.1"/>
</dbReference>
<evidence type="ECO:0000259" key="1">
    <source>
        <dbReference type="Pfam" id="PF03551"/>
    </source>
</evidence>
<dbReference type="Gene3D" id="1.10.10.10">
    <property type="entry name" value="Winged helix-like DNA-binding domain superfamily/Winged helix DNA-binding domain"/>
    <property type="match status" value="1"/>
</dbReference>
<dbReference type="EMBL" id="JACHNB010000001">
    <property type="protein sequence ID" value="MBB4739288.1"/>
    <property type="molecule type" value="Genomic_DNA"/>
</dbReference>
<dbReference type="GO" id="GO:0003677">
    <property type="term" value="F:DNA binding"/>
    <property type="evidence" value="ECO:0007669"/>
    <property type="project" value="UniProtKB-KW"/>
</dbReference>
<proteinExistence type="predicted"/>
<reference evidence="2 3" key="1">
    <citation type="submission" date="2020-08" db="EMBL/GenBank/DDBJ databases">
        <title>Sequencing the genomes of 1000 actinobacteria strains.</title>
        <authorList>
            <person name="Klenk H.-P."/>
        </authorList>
    </citation>
    <scope>NUCLEOTIDE SEQUENCE [LARGE SCALE GENOMIC DNA]</scope>
    <source>
        <strain evidence="2 3">DSM 45809</strain>
    </source>
</reference>
<sequence>MPLDASRNSLVLPILGLLGERPAHAYDLATRLQERYAYLTATRSTVTTLLKSLHRAGLVAAREPGQVGNRPPRIEYELTEDGVAGFRAKVESGLRDTPVASVDFALAVAHLGSLPAERAAALLAARAERLDGERAALPAGAGEMAEVHTLEHGYWFGLVTAELAWIAALVERIRTAELAWAAEAPPVAVVAAAA</sequence>
<protein>
    <submittedName>
        <fullName evidence="2">DNA-binding PadR family transcriptional regulator</fullName>
    </submittedName>
</protein>
<dbReference type="PANTHER" id="PTHR33169">
    <property type="entry name" value="PADR-FAMILY TRANSCRIPTIONAL REGULATOR"/>
    <property type="match status" value="1"/>
</dbReference>
<evidence type="ECO:0000313" key="3">
    <source>
        <dbReference type="Proteomes" id="UP000546162"/>
    </source>
</evidence>
<evidence type="ECO:0000313" key="2">
    <source>
        <dbReference type="EMBL" id="MBB4739288.1"/>
    </source>
</evidence>
<keyword evidence="3" id="KW-1185">Reference proteome</keyword>
<dbReference type="PANTHER" id="PTHR33169:SF14">
    <property type="entry name" value="TRANSCRIPTIONAL REGULATOR RV3488"/>
    <property type="match status" value="1"/>
</dbReference>
<organism evidence="2 3">
    <name type="scientific">Actinoplanes octamycinicus</name>
    <dbReference type="NCBI Taxonomy" id="135948"/>
    <lineage>
        <taxon>Bacteria</taxon>
        <taxon>Bacillati</taxon>
        <taxon>Actinomycetota</taxon>
        <taxon>Actinomycetes</taxon>
        <taxon>Micromonosporales</taxon>
        <taxon>Micromonosporaceae</taxon>
        <taxon>Actinoplanes</taxon>
    </lineage>
</organism>
<name>A0A7W7GVV4_9ACTN</name>
<feature type="domain" description="Transcription regulator PadR N-terminal" evidence="1">
    <location>
        <begin position="14"/>
        <end position="84"/>
    </location>
</feature>
<dbReference type="SUPFAM" id="SSF46785">
    <property type="entry name" value="Winged helix' DNA-binding domain"/>
    <property type="match status" value="1"/>
</dbReference>
<dbReference type="Proteomes" id="UP000546162">
    <property type="component" value="Unassembled WGS sequence"/>
</dbReference>